<proteinExistence type="predicted"/>
<sequence>MTGRLERRLADLENKAGAFAPWVSIIQRAGQTEDQAVAAYEADHGPVGDSNKILWVVVRKPGAVHA</sequence>
<dbReference type="Proteomes" id="UP000759298">
    <property type="component" value="Unassembled WGS sequence"/>
</dbReference>
<gene>
    <name evidence="1" type="ORF">KYN89_02460</name>
</gene>
<name>A0ABS7PBK6_9SPHN</name>
<organism evidence="1 2">
    <name type="scientific">Alteriqipengyuania abyssalis</name>
    <dbReference type="NCBI Taxonomy" id="2860200"/>
    <lineage>
        <taxon>Bacteria</taxon>
        <taxon>Pseudomonadati</taxon>
        <taxon>Pseudomonadota</taxon>
        <taxon>Alphaproteobacteria</taxon>
        <taxon>Sphingomonadales</taxon>
        <taxon>Erythrobacteraceae</taxon>
        <taxon>Alteriqipengyuania</taxon>
    </lineage>
</organism>
<accession>A0ABS7PBK6</accession>
<comment type="caution">
    <text evidence="1">The sequence shown here is derived from an EMBL/GenBank/DDBJ whole genome shotgun (WGS) entry which is preliminary data.</text>
</comment>
<reference evidence="1 2" key="1">
    <citation type="submission" date="2021-07" db="EMBL/GenBank/DDBJ databases">
        <title>Alteriqipengyuania abyssalis NZ-12B nov, sp.nov isolated from deep sea sponge in pacific ocean.</title>
        <authorList>
            <person name="Tareen S."/>
            <person name="Wink J."/>
        </authorList>
    </citation>
    <scope>NUCLEOTIDE SEQUENCE [LARGE SCALE GENOMIC DNA]</scope>
    <source>
        <strain evidence="1 2">NZ-12B</strain>
    </source>
</reference>
<protein>
    <submittedName>
        <fullName evidence="1">Uncharacterized protein</fullName>
    </submittedName>
</protein>
<keyword evidence="2" id="KW-1185">Reference proteome</keyword>
<evidence type="ECO:0000313" key="2">
    <source>
        <dbReference type="Proteomes" id="UP000759298"/>
    </source>
</evidence>
<evidence type="ECO:0000313" key="1">
    <source>
        <dbReference type="EMBL" id="MBY8335903.1"/>
    </source>
</evidence>
<dbReference type="EMBL" id="JAHWXP010000001">
    <property type="protein sequence ID" value="MBY8335903.1"/>
    <property type="molecule type" value="Genomic_DNA"/>
</dbReference>
<dbReference type="RefSeq" id="WP_222823649.1">
    <property type="nucleotide sequence ID" value="NZ_JAHWXP010000001.1"/>
</dbReference>